<protein>
    <submittedName>
        <fullName evidence="1">Uncharacterized protein</fullName>
    </submittedName>
</protein>
<sequence length="408" mass="46594">MALSPSQHRAMEVANDPPPPPRRKQRQDHATATVAEPSISELPSHLTCDILSRLPLKSIFSCKLVCSSFRNLTLQPHFPQLHLPRSSLSLILFCRSDSRHPSAFGFLPLADSLEALRCRRATMKFETKPEILDDRLLLTMVSSCNGLVCLANRFCSDTVYIYNPVTRQHFLLPKPKNEPRFWNLRQHFVYGYGFGYSQSTDLFKVVKFTVKRNEQSPRLHFCVYTLGVDDEWSNLGDTRQPLPYNSPFVFLNGALHWIGSEGSRLLLCFFDMEKEQCGNLPLPTLSEVPLQSKVTRFHLGVVDNCLYIRDEQKSGLPINIWVMKDYENIGSWTLEWSIQRQLPSWLGLDLKPLKTLKDGTVLMTVKEKTLASYNPVTKLFERVSYHGVHSWEESIADVPSFLPLPGAL</sequence>
<accession>A0ACC0NXZ2</accession>
<name>A0ACC0NXZ2_RHOML</name>
<evidence type="ECO:0000313" key="1">
    <source>
        <dbReference type="EMBL" id="KAI8558146.1"/>
    </source>
</evidence>
<dbReference type="Proteomes" id="UP001062846">
    <property type="component" value="Chromosome 4"/>
</dbReference>
<organism evidence="1 2">
    <name type="scientific">Rhododendron molle</name>
    <name type="common">Chinese azalea</name>
    <name type="synonym">Azalea mollis</name>
    <dbReference type="NCBI Taxonomy" id="49168"/>
    <lineage>
        <taxon>Eukaryota</taxon>
        <taxon>Viridiplantae</taxon>
        <taxon>Streptophyta</taxon>
        <taxon>Embryophyta</taxon>
        <taxon>Tracheophyta</taxon>
        <taxon>Spermatophyta</taxon>
        <taxon>Magnoliopsida</taxon>
        <taxon>eudicotyledons</taxon>
        <taxon>Gunneridae</taxon>
        <taxon>Pentapetalae</taxon>
        <taxon>asterids</taxon>
        <taxon>Ericales</taxon>
        <taxon>Ericaceae</taxon>
        <taxon>Ericoideae</taxon>
        <taxon>Rhodoreae</taxon>
        <taxon>Rhododendron</taxon>
    </lineage>
</organism>
<evidence type="ECO:0000313" key="2">
    <source>
        <dbReference type="Proteomes" id="UP001062846"/>
    </source>
</evidence>
<comment type="caution">
    <text evidence="1">The sequence shown here is derived from an EMBL/GenBank/DDBJ whole genome shotgun (WGS) entry which is preliminary data.</text>
</comment>
<dbReference type="EMBL" id="CM046391">
    <property type="protein sequence ID" value="KAI8558146.1"/>
    <property type="molecule type" value="Genomic_DNA"/>
</dbReference>
<proteinExistence type="predicted"/>
<reference evidence="1" key="1">
    <citation type="submission" date="2022-02" db="EMBL/GenBank/DDBJ databases">
        <title>Plant Genome Project.</title>
        <authorList>
            <person name="Zhang R.-G."/>
        </authorList>
    </citation>
    <scope>NUCLEOTIDE SEQUENCE</scope>
    <source>
        <strain evidence="1">AT1</strain>
    </source>
</reference>
<keyword evidence="2" id="KW-1185">Reference proteome</keyword>
<gene>
    <name evidence="1" type="ORF">RHMOL_Rhmol04G0066900</name>
</gene>